<evidence type="ECO:0000313" key="3">
    <source>
        <dbReference type="EMBL" id="NWF44464.1"/>
    </source>
</evidence>
<gene>
    <name evidence="3" type="ORF">F3K02_04240</name>
</gene>
<evidence type="ECO:0000256" key="2">
    <source>
        <dbReference type="ARBA" id="ARBA00022679"/>
    </source>
</evidence>
<comment type="caution">
    <text evidence="3">The sequence shown here is derived from an EMBL/GenBank/DDBJ whole genome shotgun (WGS) entry which is preliminary data.</text>
</comment>
<proteinExistence type="predicted"/>
<dbReference type="GO" id="GO:0008168">
    <property type="term" value="F:methyltransferase activity"/>
    <property type="evidence" value="ECO:0007669"/>
    <property type="project" value="UniProtKB-KW"/>
</dbReference>
<keyword evidence="4" id="KW-1185">Reference proteome</keyword>
<dbReference type="PANTHER" id="PTHR13090:SF1">
    <property type="entry name" value="ARGININE-HYDROXYLASE NDUFAF5, MITOCHONDRIAL"/>
    <property type="match status" value="1"/>
</dbReference>
<dbReference type="PANTHER" id="PTHR13090">
    <property type="entry name" value="ARGININE-HYDROXYLASE NDUFAF5, MITOCHONDRIAL"/>
    <property type="match status" value="1"/>
</dbReference>
<dbReference type="SUPFAM" id="SSF53335">
    <property type="entry name" value="S-adenosyl-L-methionine-dependent methyltransferases"/>
    <property type="match status" value="1"/>
</dbReference>
<dbReference type="Gene3D" id="3.40.50.150">
    <property type="entry name" value="Vaccinia Virus protein VP39"/>
    <property type="match status" value="1"/>
</dbReference>
<sequence length="292" mass="33526">MPGLDPRAASRWLDQPRTQSPWLHEEVATRMSERLKWFRNAPASWLHWEPVDGGLTAHRRLREQLPLAECHVESRHIQRALQATLEPAKRSWNPAHWRRAFNPQPATDDTRVAMLWANMALHHEPQPLDLLKRWHSRIQTDGFLMFSCLGPDTLRELRAVYARAGWPDPAHAFTDMHDWGDMLVHSGFAEPVMDMERINLSYSGAEPLLRDLRELGRNLSAGRFQGLRSRGWHAELCRAIEDGLPRSDDGRLLLTFEVIYGHAFKPAPRVPLGPTQSVSVEDMRAMLRAGRS</sequence>
<name>A0A7Y8GTA4_9BURK</name>
<keyword evidence="2" id="KW-0808">Transferase</keyword>
<dbReference type="GO" id="GO:0032259">
    <property type="term" value="P:methylation"/>
    <property type="evidence" value="ECO:0007669"/>
    <property type="project" value="UniProtKB-KW"/>
</dbReference>
<dbReference type="Proteomes" id="UP000545507">
    <property type="component" value="Unassembled WGS sequence"/>
</dbReference>
<dbReference type="InterPro" id="IPR029063">
    <property type="entry name" value="SAM-dependent_MTases_sf"/>
</dbReference>
<protein>
    <submittedName>
        <fullName evidence="3">Biotin synthase</fullName>
    </submittedName>
</protein>
<reference evidence="3 4" key="1">
    <citation type="submission" date="2019-09" db="EMBL/GenBank/DDBJ databases">
        <title>Hydrogenophaga aromatica sp. nov., isolated from a para-xylene-degrading enrichment culture.</title>
        <authorList>
            <person name="Tancsics A."/>
            <person name="Banerjee S."/>
        </authorList>
    </citation>
    <scope>NUCLEOTIDE SEQUENCE [LARGE SCALE GENOMIC DNA]</scope>
    <source>
        <strain evidence="3 4">D2P1</strain>
    </source>
</reference>
<dbReference type="InterPro" id="IPR050602">
    <property type="entry name" value="Malonyl-ACP_OMT"/>
</dbReference>
<dbReference type="EMBL" id="VYGV01000005">
    <property type="protein sequence ID" value="NWF44464.1"/>
    <property type="molecule type" value="Genomic_DNA"/>
</dbReference>
<evidence type="ECO:0000313" key="4">
    <source>
        <dbReference type="Proteomes" id="UP000545507"/>
    </source>
</evidence>
<accession>A0A7Y8GTA4</accession>
<dbReference type="AlphaFoldDB" id="A0A7Y8GTA4"/>
<organism evidence="3 4">
    <name type="scientific">Hydrogenophaga aromaticivorans</name>
    <dbReference type="NCBI Taxonomy" id="2610898"/>
    <lineage>
        <taxon>Bacteria</taxon>
        <taxon>Pseudomonadati</taxon>
        <taxon>Pseudomonadota</taxon>
        <taxon>Betaproteobacteria</taxon>
        <taxon>Burkholderiales</taxon>
        <taxon>Comamonadaceae</taxon>
        <taxon>Hydrogenophaga</taxon>
    </lineage>
</organism>
<evidence type="ECO:0000256" key="1">
    <source>
        <dbReference type="ARBA" id="ARBA00022603"/>
    </source>
</evidence>
<keyword evidence="1" id="KW-0489">Methyltransferase</keyword>